<dbReference type="InterPro" id="IPR015414">
    <property type="entry name" value="TMEM64"/>
</dbReference>
<gene>
    <name evidence="8" type="ORF">A2892_05475</name>
</gene>
<evidence type="ECO:0000313" key="9">
    <source>
        <dbReference type="Proteomes" id="UP000176404"/>
    </source>
</evidence>
<comment type="caution">
    <text evidence="8">The sequence shown here is derived from an EMBL/GenBank/DDBJ whole genome shotgun (WGS) entry which is preliminary data.</text>
</comment>
<feature type="transmembrane region" description="Helical" evidence="6">
    <location>
        <begin position="12"/>
        <end position="36"/>
    </location>
</feature>
<feature type="domain" description="VTT" evidence="7">
    <location>
        <begin position="73"/>
        <end position="183"/>
    </location>
</feature>
<accession>A0A1F8B5G6</accession>
<dbReference type="Proteomes" id="UP000176404">
    <property type="component" value="Unassembled WGS sequence"/>
</dbReference>
<evidence type="ECO:0000256" key="3">
    <source>
        <dbReference type="ARBA" id="ARBA00022692"/>
    </source>
</evidence>
<dbReference type="Pfam" id="PF09335">
    <property type="entry name" value="VTT_dom"/>
    <property type="match status" value="1"/>
</dbReference>
<feature type="transmembrane region" description="Helical" evidence="6">
    <location>
        <begin position="48"/>
        <end position="67"/>
    </location>
</feature>
<dbReference type="AlphaFoldDB" id="A0A1F8B5G6"/>
<dbReference type="GO" id="GO:0005886">
    <property type="term" value="C:plasma membrane"/>
    <property type="evidence" value="ECO:0007669"/>
    <property type="project" value="UniProtKB-SubCell"/>
</dbReference>
<organism evidence="8 9">
    <name type="scientific">Candidatus Woesebacteria bacterium RIFCSPLOWO2_01_FULL_39_10b</name>
    <dbReference type="NCBI Taxonomy" id="1802517"/>
    <lineage>
        <taxon>Bacteria</taxon>
        <taxon>Candidatus Woeseibacteriota</taxon>
    </lineage>
</organism>
<comment type="similarity">
    <text evidence="6">Belongs to the TVP38/TMEM64 family.</text>
</comment>
<evidence type="ECO:0000256" key="6">
    <source>
        <dbReference type="RuleBase" id="RU366058"/>
    </source>
</evidence>
<evidence type="ECO:0000256" key="2">
    <source>
        <dbReference type="ARBA" id="ARBA00022475"/>
    </source>
</evidence>
<dbReference type="PANTHER" id="PTHR12677">
    <property type="entry name" value="GOLGI APPARATUS MEMBRANE PROTEIN TVP38-RELATED"/>
    <property type="match status" value="1"/>
</dbReference>
<sequence>MRPKKIDIKYVLGFLGGFIFLLLFTLLSYWLGFGVIGEGKLSELVERAGVYGPLLIILMKSLTLVLAPLSGGPIYILTALLYGFFGAFLITFIGDLFGSTICFLIARKLGRKVALRLTGKRSLRIIDKLYHYLGEWRGFLVVSFLPVQDLASYAAGFTRMSYREFITVILITRIIINTFYVSLAFFPKQSILIKVAYLFLILVYSVFVAFWWSRFSGKREGSITKLTLGSS</sequence>
<name>A0A1F8B5G6_9BACT</name>
<keyword evidence="4 6" id="KW-1133">Transmembrane helix</keyword>
<feature type="transmembrane region" description="Helical" evidence="6">
    <location>
        <begin position="165"/>
        <end position="185"/>
    </location>
</feature>
<dbReference type="STRING" id="1802517.A2892_05475"/>
<feature type="transmembrane region" description="Helical" evidence="6">
    <location>
        <begin position="79"/>
        <end position="106"/>
    </location>
</feature>
<keyword evidence="2 6" id="KW-1003">Cell membrane</keyword>
<evidence type="ECO:0000259" key="7">
    <source>
        <dbReference type="Pfam" id="PF09335"/>
    </source>
</evidence>
<evidence type="ECO:0000313" key="8">
    <source>
        <dbReference type="EMBL" id="OGM59284.1"/>
    </source>
</evidence>
<proteinExistence type="inferred from homology"/>
<dbReference type="PANTHER" id="PTHR12677:SF59">
    <property type="entry name" value="GOLGI APPARATUS MEMBRANE PROTEIN TVP38-RELATED"/>
    <property type="match status" value="1"/>
</dbReference>
<dbReference type="EMBL" id="MGHD01000022">
    <property type="protein sequence ID" value="OGM59284.1"/>
    <property type="molecule type" value="Genomic_DNA"/>
</dbReference>
<evidence type="ECO:0000256" key="1">
    <source>
        <dbReference type="ARBA" id="ARBA00004651"/>
    </source>
</evidence>
<reference evidence="8 9" key="1">
    <citation type="journal article" date="2016" name="Nat. Commun.">
        <title>Thousands of microbial genomes shed light on interconnected biogeochemical processes in an aquifer system.</title>
        <authorList>
            <person name="Anantharaman K."/>
            <person name="Brown C.T."/>
            <person name="Hug L.A."/>
            <person name="Sharon I."/>
            <person name="Castelle C.J."/>
            <person name="Probst A.J."/>
            <person name="Thomas B.C."/>
            <person name="Singh A."/>
            <person name="Wilkins M.J."/>
            <person name="Karaoz U."/>
            <person name="Brodie E.L."/>
            <person name="Williams K.H."/>
            <person name="Hubbard S.S."/>
            <person name="Banfield J.F."/>
        </authorList>
    </citation>
    <scope>NUCLEOTIDE SEQUENCE [LARGE SCALE GENOMIC DNA]</scope>
</reference>
<comment type="subcellular location">
    <subcellularLocation>
        <location evidence="1 6">Cell membrane</location>
        <topology evidence="1 6">Multi-pass membrane protein</topology>
    </subcellularLocation>
</comment>
<evidence type="ECO:0000256" key="4">
    <source>
        <dbReference type="ARBA" id="ARBA00022989"/>
    </source>
</evidence>
<evidence type="ECO:0000256" key="5">
    <source>
        <dbReference type="ARBA" id="ARBA00023136"/>
    </source>
</evidence>
<protein>
    <recommendedName>
        <fullName evidence="6">TVP38/TMEM64 family membrane protein</fullName>
    </recommendedName>
</protein>
<dbReference type="InterPro" id="IPR032816">
    <property type="entry name" value="VTT_dom"/>
</dbReference>
<keyword evidence="3 6" id="KW-0812">Transmembrane</keyword>
<feature type="transmembrane region" description="Helical" evidence="6">
    <location>
        <begin position="191"/>
        <end position="212"/>
    </location>
</feature>
<keyword evidence="5 6" id="KW-0472">Membrane</keyword>